<reference evidence="3" key="1">
    <citation type="journal article" date="2014" name="Nat. Commun.">
        <title>The rainbow trout genome provides novel insights into evolution after whole-genome duplication in vertebrates.</title>
        <authorList>
            <person name="Berthelot C."/>
            <person name="Brunet F."/>
            <person name="Chalopin D."/>
            <person name="Juanchich A."/>
            <person name="Bernard M."/>
            <person name="Noel B."/>
            <person name="Bento P."/>
            <person name="Da Silva C."/>
            <person name="Labadie K."/>
            <person name="Alberti A."/>
            <person name="Aury J.M."/>
            <person name="Louis A."/>
            <person name="Dehais P."/>
            <person name="Bardou P."/>
            <person name="Montfort J."/>
            <person name="Klopp C."/>
            <person name="Cabau C."/>
            <person name="Gaspin C."/>
            <person name="Thorgaard G.H."/>
            <person name="Boussaha M."/>
            <person name="Quillet E."/>
            <person name="Guyomard R."/>
            <person name="Galiana D."/>
            <person name="Bobe J."/>
            <person name="Volff J.N."/>
            <person name="Genet C."/>
            <person name="Wincker P."/>
            <person name="Jaillon O."/>
            <person name="Roest Crollius H."/>
            <person name="Guiguen Y."/>
        </authorList>
    </citation>
    <scope>NUCLEOTIDE SEQUENCE [LARGE SCALE GENOMIC DNA]</scope>
</reference>
<feature type="compositionally biased region" description="Polar residues" evidence="1">
    <location>
        <begin position="206"/>
        <end position="222"/>
    </location>
</feature>
<evidence type="ECO:0000313" key="3">
    <source>
        <dbReference type="EMBL" id="CDQ58496.1"/>
    </source>
</evidence>
<name>A0A060VUI4_ONCMY</name>
<organism evidence="3 4">
    <name type="scientific">Oncorhynchus mykiss</name>
    <name type="common">Rainbow trout</name>
    <name type="synonym">Salmo gairdneri</name>
    <dbReference type="NCBI Taxonomy" id="8022"/>
    <lineage>
        <taxon>Eukaryota</taxon>
        <taxon>Metazoa</taxon>
        <taxon>Chordata</taxon>
        <taxon>Craniata</taxon>
        <taxon>Vertebrata</taxon>
        <taxon>Euteleostomi</taxon>
        <taxon>Actinopterygii</taxon>
        <taxon>Neopterygii</taxon>
        <taxon>Teleostei</taxon>
        <taxon>Protacanthopterygii</taxon>
        <taxon>Salmoniformes</taxon>
        <taxon>Salmonidae</taxon>
        <taxon>Salmoninae</taxon>
        <taxon>Oncorhynchus</taxon>
    </lineage>
</organism>
<dbReference type="AlphaFoldDB" id="A0A060VUI4"/>
<feature type="region of interest" description="Disordered" evidence="1">
    <location>
        <begin position="194"/>
        <end position="222"/>
    </location>
</feature>
<dbReference type="Pfam" id="PF16368">
    <property type="entry name" value="CEBP1_N"/>
    <property type="match status" value="1"/>
</dbReference>
<protein>
    <recommendedName>
        <fullName evidence="2">Cytoplasmic polyadenylation element-binding protein 1 N-terminal domain-containing protein</fullName>
    </recommendedName>
</protein>
<dbReference type="STRING" id="8022.A0A060VUI4"/>
<evidence type="ECO:0000256" key="1">
    <source>
        <dbReference type="SAM" id="MobiDB-lite"/>
    </source>
</evidence>
<gene>
    <name evidence="3" type="ORF">GSONMT00077997001</name>
</gene>
<feature type="domain" description="Cytoplasmic polyadenylation element-binding protein 1 N-terminal" evidence="2">
    <location>
        <begin position="33"/>
        <end position="231"/>
    </location>
</feature>
<proteinExistence type="predicted"/>
<dbReference type="Proteomes" id="UP000193380">
    <property type="component" value="Unassembled WGS sequence"/>
</dbReference>
<dbReference type="EMBL" id="FR904306">
    <property type="protein sequence ID" value="CDQ58496.1"/>
    <property type="molecule type" value="Genomic_DNA"/>
</dbReference>
<evidence type="ECO:0000259" key="2">
    <source>
        <dbReference type="Pfam" id="PF16368"/>
    </source>
</evidence>
<reference evidence="3" key="2">
    <citation type="submission" date="2014-03" db="EMBL/GenBank/DDBJ databases">
        <authorList>
            <person name="Genoscope - CEA"/>
        </authorList>
    </citation>
    <scope>NUCLEOTIDE SEQUENCE</scope>
</reference>
<evidence type="ECO:0000313" key="4">
    <source>
        <dbReference type="Proteomes" id="UP000193380"/>
    </source>
</evidence>
<dbReference type="InterPro" id="IPR032292">
    <property type="entry name" value="CEBP1_N"/>
</dbReference>
<dbReference type="PaxDb" id="8022-A0A060VUI4"/>
<sequence>MYLYRHTKGSSSSVSRQADRYLTHPRGFLSNNMAFSLKEDLRLHDHWHTGSQALPTCSNGDIFRRINNMLGNSLDLTGVCTTPTNHKGEGVHHLSDGDFAVMGSPIGSKVPCPSRAQGSTLRGGGLSDLTQLGLGLQSLSLACWEQPSATMEPLSHTNSPSMLGMLGSPMGQALEPLGTTDLLAMFPGLSHGGNPRVEGRSFLDSRCSSPADSETSGFSSGSDHLSELLVSFD</sequence>
<accession>A0A060VUI4</accession>